<gene>
    <name evidence="2" type="ORF">WMY93_019020</name>
</gene>
<feature type="compositionally biased region" description="Gly residues" evidence="1">
    <location>
        <begin position="165"/>
        <end position="188"/>
    </location>
</feature>
<feature type="region of interest" description="Disordered" evidence="1">
    <location>
        <begin position="1"/>
        <end position="45"/>
    </location>
</feature>
<evidence type="ECO:0000313" key="2">
    <source>
        <dbReference type="EMBL" id="KAK7898167.1"/>
    </source>
</evidence>
<comment type="caution">
    <text evidence="2">The sequence shown here is derived from an EMBL/GenBank/DDBJ whole genome shotgun (WGS) entry which is preliminary data.</text>
</comment>
<proteinExistence type="predicted"/>
<dbReference type="Proteomes" id="UP001460270">
    <property type="component" value="Unassembled WGS sequence"/>
</dbReference>
<evidence type="ECO:0000313" key="3">
    <source>
        <dbReference type="Proteomes" id="UP001460270"/>
    </source>
</evidence>
<dbReference type="EMBL" id="JBBPFD010000014">
    <property type="protein sequence ID" value="KAK7898167.1"/>
    <property type="molecule type" value="Genomic_DNA"/>
</dbReference>
<dbReference type="AlphaFoldDB" id="A0AAW0NMV6"/>
<organism evidence="2 3">
    <name type="scientific">Mugilogobius chulae</name>
    <name type="common">yellowstripe goby</name>
    <dbReference type="NCBI Taxonomy" id="88201"/>
    <lineage>
        <taxon>Eukaryota</taxon>
        <taxon>Metazoa</taxon>
        <taxon>Chordata</taxon>
        <taxon>Craniata</taxon>
        <taxon>Vertebrata</taxon>
        <taxon>Euteleostomi</taxon>
        <taxon>Actinopterygii</taxon>
        <taxon>Neopterygii</taxon>
        <taxon>Teleostei</taxon>
        <taxon>Neoteleostei</taxon>
        <taxon>Acanthomorphata</taxon>
        <taxon>Gobiaria</taxon>
        <taxon>Gobiiformes</taxon>
        <taxon>Gobioidei</taxon>
        <taxon>Gobiidae</taxon>
        <taxon>Gobionellinae</taxon>
        <taxon>Mugilogobius</taxon>
    </lineage>
</organism>
<accession>A0AAW0NMV6</accession>
<feature type="compositionally biased region" description="Basic and acidic residues" evidence="1">
    <location>
        <begin position="108"/>
        <end position="127"/>
    </location>
</feature>
<feature type="region of interest" description="Disordered" evidence="1">
    <location>
        <begin position="146"/>
        <end position="223"/>
    </location>
</feature>
<evidence type="ECO:0000256" key="1">
    <source>
        <dbReference type="SAM" id="MobiDB-lite"/>
    </source>
</evidence>
<feature type="region of interest" description="Disordered" evidence="1">
    <location>
        <begin position="95"/>
        <end position="127"/>
    </location>
</feature>
<feature type="compositionally biased region" description="Pro residues" evidence="1">
    <location>
        <begin position="26"/>
        <end position="43"/>
    </location>
</feature>
<protein>
    <submittedName>
        <fullName evidence="2">Uncharacterized protein</fullName>
    </submittedName>
</protein>
<reference evidence="3" key="1">
    <citation type="submission" date="2024-04" db="EMBL/GenBank/DDBJ databases">
        <title>Salinicola lusitanus LLJ914,a marine bacterium isolated from the Okinawa Trough.</title>
        <authorList>
            <person name="Li J."/>
        </authorList>
    </citation>
    <scope>NUCLEOTIDE SEQUENCE [LARGE SCALE GENOMIC DNA]</scope>
</reference>
<name>A0AAW0NMV6_9GOBI</name>
<keyword evidence="3" id="KW-1185">Reference proteome</keyword>
<feature type="compositionally biased region" description="Polar residues" evidence="1">
    <location>
        <begin position="1"/>
        <end position="23"/>
    </location>
</feature>
<feature type="compositionally biased region" description="Basic and acidic residues" evidence="1">
    <location>
        <begin position="213"/>
        <end position="223"/>
    </location>
</feature>
<sequence length="223" mass="23514">MWTQSLFQHQSDNQPQNLLTQLSGPAPEPPDPAPGPAPPPAPPLLRLLQKLPCGVGAAASHASPHGRKAVQLRVLRAALLRKDALRGHVTIPHRPVAFGGRPKPVSGLREDVQEREPPAPSHDGPHRRETFQLLRLWAQLSRPEGLKKHMEVHSASAGEESGRRGVCGGGSAAGGSAAGGSAAGGLQRGGLQATATSLPPPKETDQDVSVTVKTEETEREERS</sequence>